<organism evidence="2 3">
    <name type="scientific">Vespula vulgaris</name>
    <name type="common">Yellow jacket</name>
    <name type="synonym">Wasp</name>
    <dbReference type="NCBI Taxonomy" id="7454"/>
    <lineage>
        <taxon>Eukaryota</taxon>
        <taxon>Metazoa</taxon>
        <taxon>Ecdysozoa</taxon>
        <taxon>Arthropoda</taxon>
        <taxon>Hexapoda</taxon>
        <taxon>Insecta</taxon>
        <taxon>Pterygota</taxon>
        <taxon>Neoptera</taxon>
        <taxon>Endopterygota</taxon>
        <taxon>Hymenoptera</taxon>
        <taxon>Apocrita</taxon>
        <taxon>Aculeata</taxon>
        <taxon>Vespoidea</taxon>
        <taxon>Vespidae</taxon>
        <taxon>Vespinae</taxon>
        <taxon>Vespula</taxon>
    </lineage>
</organism>
<accession>A0A834NDP3</accession>
<evidence type="ECO:0000313" key="2">
    <source>
        <dbReference type="EMBL" id="KAF7405170.1"/>
    </source>
</evidence>
<evidence type="ECO:0000256" key="1">
    <source>
        <dbReference type="SAM" id="MobiDB-lite"/>
    </source>
</evidence>
<reference evidence="2" key="1">
    <citation type="journal article" date="2020" name="G3 (Bethesda)">
        <title>High-Quality Assemblies for Three Invasive Social Wasps from the &lt;i&gt;Vespula&lt;/i&gt; Genus.</title>
        <authorList>
            <person name="Harrop T.W.R."/>
            <person name="Guhlin J."/>
            <person name="McLaughlin G.M."/>
            <person name="Permina E."/>
            <person name="Stockwell P."/>
            <person name="Gilligan J."/>
            <person name="Le Lec M.F."/>
            <person name="Gruber M.A.M."/>
            <person name="Quinn O."/>
            <person name="Lovegrove M."/>
            <person name="Duncan E.J."/>
            <person name="Remnant E.J."/>
            <person name="Van Eeckhoven J."/>
            <person name="Graham B."/>
            <person name="Knapp R.A."/>
            <person name="Langford K.W."/>
            <person name="Kronenberg Z."/>
            <person name="Press M.O."/>
            <person name="Eacker S.M."/>
            <person name="Wilson-Rankin E.E."/>
            <person name="Purcell J."/>
            <person name="Lester P.J."/>
            <person name="Dearden P.K."/>
        </authorList>
    </citation>
    <scope>NUCLEOTIDE SEQUENCE</scope>
    <source>
        <strain evidence="2">Marl-1</strain>
    </source>
</reference>
<keyword evidence="3" id="KW-1185">Reference proteome</keyword>
<gene>
    <name evidence="2" type="ORF">HZH66_004076</name>
</gene>
<dbReference type="AlphaFoldDB" id="A0A834NDP3"/>
<sequence>MQPQSVMTVNVASAITTYEFVKAFILINENRPIFCRTASDNWEQMLKKRRCVSAGYSRRYWTWKAGPGNKGLRPSSSSPSLSPSPSPTPSPTPTPTPPPRPPWCRYCCCCRCCCRRGRRSHQV</sequence>
<protein>
    <submittedName>
        <fullName evidence="2">Uncharacterized protein</fullName>
    </submittedName>
</protein>
<evidence type="ECO:0000313" key="3">
    <source>
        <dbReference type="Proteomes" id="UP000614350"/>
    </source>
</evidence>
<feature type="compositionally biased region" description="Pro residues" evidence="1">
    <location>
        <begin position="82"/>
        <end position="102"/>
    </location>
</feature>
<name>A0A834NDP3_VESVU</name>
<feature type="region of interest" description="Disordered" evidence="1">
    <location>
        <begin position="64"/>
        <end position="103"/>
    </location>
</feature>
<dbReference type="Proteomes" id="UP000614350">
    <property type="component" value="Unassembled WGS sequence"/>
</dbReference>
<proteinExistence type="predicted"/>
<comment type="caution">
    <text evidence="2">The sequence shown here is derived from an EMBL/GenBank/DDBJ whole genome shotgun (WGS) entry which is preliminary data.</text>
</comment>
<dbReference type="EMBL" id="JACSEA010000003">
    <property type="protein sequence ID" value="KAF7405170.1"/>
    <property type="molecule type" value="Genomic_DNA"/>
</dbReference>